<organism evidence="1 2">
    <name type="scientific">Lentinus brumalis</name>
    <dbReference type="NCBI Taxonomy" id="2498619"/>
    <lineage>
        <taxon>Eukaryota</taxon>
        <taxon>Fungi</taxon>
        <taxon>Dikarya</taxon>
        <taxon>Basidiomycota</taxon>
        <taxon>Agaricomycotina</taxon>
        <taxon>Agaricomycetes</taxon>
        <taxon>Polyporales</taxon>
        <taxon>Polyporaceae</taxon>
        <taxon>Lentinus</taxon>
    </lineage>
</organism>
<keyword evidence="2" id="KW-1185">Reference proteome</keyword>
<evidence type="ECO:0000313" key="1">
    <source>
        <dbReference type="EMBL" id="RDX40466.1"/>
    </source>
</evidence>
<dbReference type="EMBL" id="KZ857554">
    <property type="protein sequence ID" value="RDX40466.1"/>
    <property type="molecule type" value="Genomic_DNA"/>
</dbReference>
<sequence>KTEACHFTRKKDNPPLDLGEAPFTGPTPLKPVPVLRHLGFYLDQKLTFRQHVRFYGARAASTAQSLLMLGNSIRGMPPIQRRRLYQSCVVPLMTYGCQ</sequence>
<gene>
    <name evidence="1" type="ORF">OH76DRAFT_1305152</name>
</gene>
<accession>A0A371CJK4</accession>
<feature type="non-terminal residue" evidence="1">
    <location>
        <position position="1"/>
    </location>
</feature>
<dbReference type="STRING" id="139420.A0A371CJK4"/>
<proteinExistence type="predicted"/>
<dbReference type="OrthoDB" id="2804491at2759"/>
<evidence type="ECO:0000313" key="2">
    <source>
        <dbReference type="Proteomes" id="UP000256964"/>
    </source>
</evidence>
<protein>
    <submittedName>
        <fullName evidence="1">Uncharacterized protein</fullName>
    </submittedName>
</protein>
<reference evidence="1 2" key="1">
    <citation type="journal article" date="2018" name="Biotechnol. Biofuels">
        <title>Integrative visual omics of the white-rot fungus Polyporus brumalis exposes the biotechnological potential of its oxidative enzymes for delignifying raw plant biomass.</title>
        <authorList>
            <person name="Miyauchi S."/>
            <person name="Rancon A."/>
            <person name="Drula E."/>
            <person name="Hage H."/>
            <person name="Chaduli D."/>
            <person name="Favel A."/>
            <person name="Grisel S."/>
            <person name="Henrissat B."/>
            <person name="Herpoel-Gimbert I."/>
            <person name="Ruiz-Duenas F.J."/>
            <person name="Chevret D."/>
            <person name="Hainaut M."/>
            <person name="Lin J."/>
            <person name="Wang M."/>
            <person name="Pangilinan J."/>
            <person name="Lipzen A."/>
            <person name="Lesage-Meessen L."/>
            <person name="Navarro D."/>
            <person name="Riley R."/>
            <person name="Grigoriev I.V."/>
            <person name="Zhou S."/>
            <person name="Raouche S."/>
            <person name="Rosso M.N."/>
        </authorList>
    </citation>
    <scope>NUCLEOTIDE SEQUENCE [LARGE SCALE GENOMIC DNA]</scope>
    <source>
        <strain evidence="1 2">BRFM 1820</strain>
    </source>
</reference>
<feature type="non-terminal residue" evidence="1">
    <location>
        <position position="98"/>
    </location>
</feature>
<dbReference type="AlphaFoldDB" id="A0A371CJK4"/>
<name>A0A371CJK4_9APHY</name>
<dbReference type="Proteomes" id="UP000256964">
    <property type="component" value="Unassembled WGS sequence"/>
</dbReference>